<dbReference type="OrthoDB" id="2019763at2759"/>
<dbReference type="Proteomes" id="UP000326396">
    <property type="component" value="Linkage Group LG16"/>
</dbReference>
<evidence type="ECO:0000313" key="3">
    <source>
        <dbReference type="EMBL" id="KAD5507954.1"/>
    </source>
</evidence>
<accession>A0A5N6NXD4</accession>
<dbReference type="EMBL" id="SZYD01000008">
    <property type="protein sequence ID" value="KAD5507954.1"/>
    <property type="molecule type" value="Genomic_DNA"/>
</dbReference>
<dbReference type="PANTHER" id="PTHR23160:SF19">
    <property type="entry name" value="MYOSIN HEAVY CHAIN-RELATED PROTEIN"/>
    <property type="match status" value="1"/>
</dbReference>
<sequence>MAVSSSSLQANFYAASSKFCFVRSNWCKQRSLSCCKKKGNSVWIIKSIMNNKGSSINGDEAIEPARILLERLFAQTQKLEEKMIGKDFELELNLGKLESDLQTALTVLRKKEEDLEDAQIKMLSEYHELNQAKEELGKREQDITATILRQEKLQEELKQANLDLASQATQIKDLKLQLEKQDKEITTTQSALVLKENEINVMIDELRSKTEEAANTKSQLRSKSQLFVETQELLSKQTLEIQELRQIIEEKDQEAQIAKKLFEFEEEKLKVMEANLEKQTMNWLVANEEMHKLAEESVSVDANENIQEFVKVKKLLADVRSELVLSQESLISSRKKIEHQQEVLEKDLLELEQHRESLSSYAKNLEDAQVEIESERVKFRLLEARNQELERDIYLEKDVIKELQNQLNDEKQSVLLASQVMSVLRDELDRKNAEYESMQKVLESKESQLVEAKLEIQHLKSEQSFVKLMLKEKESELSHAQKMLGEVNQEILNLKTLIGYRENELTETTMILKEKDKEVVKIQHDLKNANLKYLEATDIVQRIFDLTNKVVNCIKHEGMISSKEKQLETELDVMMETLRSRELEVLQAQRALAIKENEVKMVLEKLNERDEEMKVMKQDVDDLRKLYAMAQEMISDKSIGDLMVEKLELEAAQLEVEAATSALEKIAEMSRELLRATSLVVTDDGDLETSAPKDGTRVAEDDTRVAELKTEVARLSDFTQKLIQDAGIAGDVFR</sequence>
<organism evidence="3 4">
    <name type="scientific">Mikania micrantha</name>
    <name type="common">bitter vine</name>
    <dbReference type="NCBI Taxonomy" id="192012"/>
    <lineage>
        <taxon>Eukaryota</taxon>
        <taxon>Viridiplantae</taxon>
        <taxon>Streptophyta</taxon>
        <taxon>Embryophyta</taxon>
        <taxon>Tracheophyta</taxon>
        <taxon>Spermatophyta</taxon>
        <taxon>Magnoliopsida</taxon>
        <taxon>eudicotyledons</taxon>
        <taxon>Gunneridae</taxon>
        <taxon>Pentapetalae</taxon>
        <taxon>asterids</taxon>
        <taxon>campanulids</taxon>
        <taxon>Asterales</taxon>
        <taxon>Asteraceae</taxon>
        <taxon>Asteroideae</taxon>
        <taxon>Heliantheae alliance</taxon>
        <taxon>Eupatorieae</taxon>
        <taxon>Mikania</taxon>
    </lineage>
</organism>
<keyword evidence="1 2" id="KW-0175">Coiled coil</keyword>
<evidence type="ECO:0000313" key="4">
    <source>
        <dbReference type="Proteomes" id="UP000326396"/>
    </source>
</evidence>
<dbReference type="GO" id="GO:0007131">
    <property type="term" value="P:reciprocal meiotic recombination"/>
    <property type="evidence" value="ECO:0007669"/>
    <property type="project" value="TreeGrafter"/>
</dbReference>
<dbReference type="PANTHER" id="PTHR23160">
    <property type="entry name" value="SYNAPTONEMAL COMPLEX PROTEIN-RELATED"/>
    <property type="match status" value="1"/>
</dbReference>
<protein>
    <submittedName>
        <fullName evidence="3">Uncharacterized protein</fullName>
    </submittedName>
</protein>
<gene>
    <name evidence="3" type="ORF">E3N88_15657</name>
</gene>
<feature type="coiled-coil region" evidence="2">
    <location>
        <begin position="606"/>
        <end position="669"/>
    </location>
</feature>
<name>A0A5N6NXD4_9ASTR</name>
<proteinExistence type="predicted"/>
<comment type="caution">
    <text evidence="3">The sequence shown here is derived from an EMBL/GenBank/DDBJ whole genome shotgun (WGS) entry which is preliminary data.</text>
</comment>
<evidence type="ECO:0000256" key="1">
    <source>
        <dbReference type="ARBA" id="ARBA00023054"/>
    </source>
</evidence>
<feature type="coiled-coil region" evidence="2">
    <location>
        <begin position="101"/>
        <end position="282"/>
    </location>
</feature>
<feature type="coiled-coil region" evidence="2">
    <location>
        <begin position="334"/>
        <end position="532"/>
    </location>
</feature>
<dbReference type="AlphaFoldDB" id="A0A5N6NXD4"/>
<evidence type="ECO:0000256" key="2">
    <source>
        <dbReference type="SAM" id="Coils"/>
    </source>
</evidence>
<reference evidence="3 4" key="1">
    <citation type="submission" date="2019-05" db="EMBL/GenBank/DDBJ databases">
        <title>Mikania micrantha, genome provides insights into the molecular mechanism of rapid growth.</title>
        <authorList>
            <person name="Liu B."/>
        </authorList>
    </citation>
    <scope>NUCLEOTIDE SEQUENCE [LARGE SCALE GENOMIC DNA]</scope>
    <source>
        <strain evidence="3">NLD-2019</strain>
        <tissue evidence="3">Leaf</tissue>
    </source>
</reference>
<keyword evidence="4" id="KW-1185">Reference proteome</keyword>